<dbReference type="AlphaFoldDB" id="A0A016TIH9"/>
<evidence type="ECO:0000313" key="2">
    <source>
        <dbReference type="Proteomes" id="UP000024635"/>
    </source>
</evidence>
<gene>
    <name evidence="1" type="primary">Acey_s0100.g3319</name>
    <name evidence="1" type="ORF">Y032_0100g3319</name>
</gene>
<protein>
    <submittedName>
        <fullName evidence="1">Uncharacterized protein</fullName>
    </submittedName>
</protein>
<proteinExistence type="predicted"/>
<sequence>MKLHFELHHYWAPALDLQPNKTTKFKEKCSIRISLLLCFLLKRKNMLECLQMDRYREESNQGLVRGKRAFTTEPTLIRTLMI</sequence>
<reference evidence="2" key="1">
    <citation type="journal article" date="2015" name="Nat. Genet.">
        <title>The genome and transcriptome of the zoonotic hookworm Ancylostoma ceylanicum identify infection-specific gene families.</title>
        <authorList>
            <person name="Schwarz E.M."/>
            <person name="Hu Y."/>
            <person name="Antoshechkin I."/>
            <person name="Miller M.M."/>
            <person name="Sternberg P.W."/>
            <person name="Aroian R.V."/>
        </authorList>
    </citation>
    <scope>NUCLEOTIDE SEQUENCE</scope>
    <source>
        <strain evidence="2">HY135</strain>
    </source>
</reference>
<organism evidence="1 2">
    <name type="scientific">Ancylostoma ceylanicum</name>
    <dbReference type="NCBI Taxonomy" id="53326"/>
    <lineage>
        <taxon>Eukaryota</taxon>
        <taxon>Metazoa</taxon>
        <taxon>Ecdysozoa</taxon>
        <taxon>Nematoda</taxon>
        <taxon>Chromadorea</taxon>
        <taxon>Rhabditida</taxon>
        <taxon>Rhabditina</taxon>
        <taxon>Rhabditomorpha</taxon>
        <taxon>Strongyloidea</taxon>
        <taxon>Ancylostomatidae</taxon>
        <taxon>Ancylostomatinae</taxon>
        <taxon>Ancylostoma</taxon>
    </lineage>
</organism>
<dbReference type="EMBL" id="JARK01001436">
    <property type="protein sequence ID" value="EYC02462.1"/>
    <property type="molecule type" value="Genomic_DNA"/>
</dbReference>
<evidence type="ECO:0000313" key="1">
    <source>
        <dbReference type="EMBL" id="EYC02462.1"/>
    </source>
</evidence>
<dbReference type="Proteomes" id="UP000024635">
    <property type="component" value="Unassembled WGS sequence"/>
</dbReference>
<keyword evidence="2" id="KW-1185">Reference proteome</keyword>
<comment type="caution">
    <text evidence="1">The sequence shown here is derived from an EMBL/GenBank/DDBJ whole genome shotgun (WGS) entry which is preliminary data.</text>
</comment>
<name>A0A016TIH9_9BILA</name>
<accession>A0A016TIH9</accession>